<dbReference type="OrthoDB" id="2497581at2759"/>
<evidence type="ECO:0000259" key="2">
    <source>
        <dbReference type="Pfam" id="PF23631"/>
    </source>
</evidence>
<gene>
    <name evidence="3" type="ORF">D9758_008268</name>
</gene>
<keyword evidence="1" id="KW-0812">Transmembrane</keyword>
<dbReference type="PANTHER" id="PTHR37592">
    <property type="match status" value="1"/>
</dbReference>
<organism evidence="3 4">
    <name type="scientific">Tetrapyrgos nigripes</name>
    <dbReference type="NCBI Taxonomy" id="182062"/>
    <lineage>
        <taxon>Eukaryota</taxon>
        <taxon>Fungi</taxon>
        <taxon>Dikarya</taxon>
        <taxon>Basidiomycota</taxon>
        <taxon>Agaricomycotina</taxon>
        <taxon>Agaricomycetes</taxon>
        <taxon>Agaricomycetidae</taxon>
        <taxon>Agaricales</taxon>
        <taxon>Marasmiineae</taxon>
        <taxon>Marasmiaceae</taxon>
        <taxon>Tetrapyrgos</taxon>
    </lineage>
</organism>
<comment type="caution">
    <text evidence="3">The sequence shown here is derived from an EMBL/GenBank/DDBJ whole genome shotgun (WGS) entry which is preliminary data.</text>
</comment>
<keyword evidence="1" id="KW-0472">Membrane</keyword>
<dbReference type="AlphaFoldDB" id="A0A8H5G1B6"/>
<evidence type="ECO:0000313" key="3">
    <source>
        <dbReference type="EMBL" id="KAF5356530.1"/>
    </source>
</evidence>
<sequence length="338" mass="36779">MTGVVLRSDYSFPDRRAVKSVWPVQQSTPVLDENKVHPFFEFLFDTLLHGSFFGSVHPAPFWCRRDDSATHMTIQNWVEAYRQILGKRLLGVHIKRKASRLGFRTGSLPLFWFLLIFHRLVLGFAVVFILKNSKTNPKFELAMFVFRTALVVASASALVSSVFAAPLRRANPAACFITGPVALPAEVADTVPALIPAITCDNAAQVAPGVPDVTSGGISFSDIDFQKSNLSPVGFALQTFKTPADPAGADLQTLQNQLNTYLAVEAGVRSQPDSSALLSKLKGPKFFLQFQIARVNQANGVQLGVADTVEHQLEKVLKNAVGASQAEKDQVSALATQV</sequence>
<proteinExistence type="predicted"/>
<feature type="transmembrane region" description="Helical" evidence="1">
    <location>
        <begin position="110"/>
        <end position="130"/>
    </location>
</feature>
<name>A0A8H5G1B6_9AGAR</name>
<protein>
    <recommendedName>
        <fullName evidence="2">DUF7143 domain-containing protein</fullName>
    </recommendedName>
</protein>
<keyword evidence="1" id="KW-1133">Transmembrane helix</keyword>
<dbReference type="Pfam" id="PF23631">
    <property type="entry name" value="DUF7143"/>
    <property type="match status" value="1"/>
</dbReference>
<dbReference type="InterPro" id="IPR055567">
    <property type="entry name" value="DUF7143"/>
</dbReference>
<accession>A0A8H5G1B6</accession>
<dbReference type="PANTHER" id="PTHR37592:SF1">
    <property type="match status" value="1"/>
</dbReference>
<reference evidence="3 4" key="1">
    <citation type="journal article" date="2020" name="ISME J.">
        <title>Uncovering the hidden diversity of litter-decomposition mechanisms in mushroom-forming fungi.</title>
        <authorList>
            <person name="Floudas D."/>
            <person name="Bentzer J."/>
            <person name="Ahren D."/>
            <person name="Johansson T."/>
            <person name="Persson P."/>
            <person name="Tunlid A."/>
        </authorList>
    </citation>
    <scope>NUCLEOTIDE SEQUENCE [LARGE SCALE GENOMIC DNA]</scope>
    <source>
        <strain evidence="3 4">CBS 291.85</strain>
    </source>
</reference>
<evidence type="ECO:0000256" key="1">
    <source>
        <dbReference type="SAM" id="Phobius"/>
    </source>
</evidence>
<evidence type="ECO:0000313" key="4">
    <source>
        <dbReference type="Proteomes" id="UP000559256"/>
    </source>
</evidence>
<feature type="domain" description="DUF7143" evidence="2">
    <location>
        <begin position="177"/>
        <end position="337"/>
    </location>
</feature>
<dbReference type="Proteomes" id="UP000559256">
    <property type="component" value="Unassembled WGS sequence"/>
</dbReference>
<keyword evidence="4" id="KW-1185">Reference proteome</keyword>
<dbReference type="EMBL" id="JAACJM010000054">
    <property type="protein sequence ID" value="KAF5356530.1"/>
    <property type="molecule type" value="Genomic_DNA"/>
</dbReference>
<feature type="transmembrane region" description="Helical" evidence="1">
    <location>
        <begin position="142"/>
        <end position="165"/>
    </location>
</feature>